<reference evidence="2 3" key="1">
    <citation type="submission" date="2015-08" db="EMBL/GenBank/DDBJ databases">
        <authorList>
            <person name="Babu N.S."/>
            <person name="Beckwith C.J."/>
            <person name="Beseler K.G."/>
            <person name="Brison A."/>
            <person name="Carone J.V."/>
            <person name="Caskin T.P."/>
            <person name="Diamond M."/>
            <person name="Durham M.E."/>
            <person name="Foxe J.M."/>
            <person name="Go M."/>
            <person name="Henderson B.A."/>
            <person name="Jones I.B."/>
            <person name="McGettigan J.A."/>
            <person name="Micheletti S.J."/>
            <person name="Nasrallah M.E."/>
            <person name="Ortiz D."/>
            <person name="Piller C.R."/>
            <person name="Privatt S.R."/>
            <person name="Schneider S.L."/>
            <person name="Sharp S."/>
            <person name="Smith T.C."/>
            <person name="Stanton J.D."/>
            <person name="Ullery H.E."/>
            <person name="Wilson R.J."/>
            <person name="Serrano M.G."/>
            <person name="Buck G."/>
            <person name="Lee V."/>
            <person name="Wang Y."/>
            <person name="Carvalho R."/>
            <person name="Voegtly L."/>
            <person name="Shi R."/>
            <person name="Duckworth R."/>
            <person name="Johnson A."/>
            <person name="Loviza R."/>
            <person name="Walstead R."/>
            <person name="Shah Z."/>
            <person name="Kiflezghi M."/>
            <person name="Wade K."/>
            <person name="Ball S.L."/>
            <person name="Bradley K.W."/>
            <person name="Asai D.J."/>
            <person name="Bowman C.A."/>
            <person name="Russell D.A."/>
            <person name="Pope W.H."/>
            <person name="Jacobs-Sera D."/>
            <person name="Hendrix R.W."/>
            <person name="Hatfull G.F."/>
        </authorList>
    </citation>
    <scope>NUCLEOTIDE SEQUENCE [LARGE SCALE GENOMIC DNA]</scope>
</reference>
<dbReference type="KEGG" id="vg:29125367"/>
<dbReference type="EMBL" id="KT624200">
    <property type="protein sequence ID" value="AMM44998.1"/>
    <property type="molecule type" value="Genomic_DNA"/>
</dbReference>
<name>A0A127AWG0_9CAUD</name>
<gene>
    <name evidence="2" type="ORF">SP15_198</name>
</gene>
<organism evidence="2 3">
    <name type="scientific">Bacillus phage SP-15</name>
    <dbReference type="NCBI Taxonomy" id="1792032"/>
    <lineage>
        <taxon>Viruses</taxon>
        <taxon>Duplodnaviria</taxon>
        <taxon>Heunggongvirae</taxon>
        <taxon>Uroviricota</taxon>
        <taxon>Caudoviricetes</taxon>
        <taxon>Thornevirus</taxon>
        <taxon>Thornevirus SP15</taxon>
    </lineage>
</organism>
<evidence type="ECO:0000313" key="2">
    <source>
        <dbReference type="EMBL" id="AMM44998.1"/>
    </source>
</evidence>
<proteinExistence type="predicted"/>
<feature type="transmembrane region" description="Helical" evidence="1">
    <location>
        <begin position="20"/>
        <end position="39"/>
    </location>
</feature>
<keyword evidence="1" id="KW-1133">Transmembrane helix</keyword>
<dbReference type="Proteomes" id="UP000203261">
    <property type="component" value="Segment"/>
</dbReference>
<evidence type="ECO:0000256" key="1">
    <source>
        <dbReference type="SAM" id="Phobius"/>
    </source>
</evidence>
<protein>
    <submittedName>
        <fullName evidence="2">Putative membrane protein</fullName>
    </submittedName>
</protein>
<accession>A0A127AWG0</accession>
<dbReference type="GeneID" id="29125367"/>
<feature type="transmembrane region" description="Helical" evidence="1">
    <location>
        <begin position="45"/>
        <end position="62"/>
    </location>
</feature>
<sequence>MKKLLTRFYRSPYTRSFVKMVVCIFLATLIVQFQYVFLAKQLLDVLIWSNSLALALAFYYFITIQQRLRKTEEIKNFYIQVNPESGDKIIEALEKAYGERKSE</sequence>
<keyword evidence="1" id="KW-0472">Membrane</keyword>
<keyword evidence="3" id="KW-1185">Reference proteome</keyword>
<evidence type="ECO:0000313" key="3">
    <source>
        <dbReference type="Proteomes" id="UP000203261"/>
    </source>
</evidence>
<keyword evidence="1" id="KW-0812">Transmembrane</keyword>
<dbReference type="RefSeq" id="YP_009302587.1">
    <property type="nucleotide sequence ID" value="NC_031245.1"/>
</dbReference>